<feature type="domain" description="Rubrerythrin diiron-binding" evidence="1">
    <location>
        <begin position="8"/>
        <end position="149"/>
    </location>
</feature>
<protein>
    <recommendedName>
        <fullName evidence="1">Rubrerythrin diiron-binding domain-containing protein</fullName>
    </recommendedName>
</protein>
<evidence type="ECO:0000313" key="2">
    <source>
        <dbReference type="EMBL" id="KPK64812.1"/>
    </source>
</evidence>
<sequence length="165" mass="19441">MSVFEPSEVFQFAIRIEEGGEKFYREMAEKLENAEVKTLFSALADEETKHKKTYEAMLSKIEEYEPFESYPGEYFAYLRAYADNIIFTPKKMDEEMNKISDASTALKFAINRELDSILYYQEVKKLVPQNQRDLVDKIIDEERRHFVKLTKCSDDVADSCIRKEE</sequence>
<evidence type="ECO:0000313" key="3">
    <source>
        <dbReference type="Proteomes" id="UP000051373"/>
    </source>
</evidence>
<organism evidence="2 3">
    <name type="scientific">candidate division WOR_3 bacterium SM23_42</name>
    <dbReference type="NCBI Taxonomy" id="1703779"/>
    <lineage>
        <taxon>Bacteria</taxon>
        <taxon>Bacteria division WOR-3</taxon>
    </lineage>
</organism>
<reference evidence="2 3" key="1">
    <citation type="journal article" date="2015" name="Microbiome">
        <title>Genomic resolution of linkages in carbon, nitrogen, and sulfur cycling among widespread estuary sediment bacteria.</title>
        <authorList>
            <person name="Baker B.J."/>
            <person name="Lazar C.S."/>
            <person name="Teske A.P."/>
            <person name="Dick G.J."/>
        </authorList>
    </citation>
    <scope>NUCLEOTIDE SEQUENCE [LARGE SCALE GENOMIC DNA]</scope>
    <source>
        <strain evidence="2">SM23_42</strain>
    </source>
</reference>
<evidence type="ECO:0000259" key="1">
    <source>
        <dbReference type="Pfam" id="PF02915"/>
    </source>
</evidence>
<dbReference type="Pfam" id="PF02915">
    <property type="entry name" value="Rubrerythrin"/>
    <property type="match status" value="1"/>
</dbReference>
<dbReference type="InterPro" id="IPR009078">
    <property type="entry name" value="Ferritin-like_SF"/>
</dbReference>
<dbReference type="SUPFAM" id="SSF47240">
    <property type="entry name" value="Ferritin-like"/>
    <property type="match status" value="1"/>
</dbReference>
<dbReference type="GO" id="GO:0046872">
    <property type="term" value="F:metal ion binding"/>
    <property type="evidence" value="ECO:0007669"/>
    <property type="project" value="InterPro"/>
</dbReference>
<accession>A0A0S8FYN5</accession>
<gene>
    <name evidence="2" type="ORF">AMJ83_01115</name>
</gene>
<dbReference type="STRING" id="1703779.AMJ83_01115"/>
<dbReference type="AlphaFoldDB" id="A0A0S8FYN5"/>
<dbReference type="InterPro" id="IPR003251">
    <property type="entry name" value="Rr_diiron-bd_dom"/>
</dbReference>
<name>A0A0S8FYN5_UNCW3</name>
<dbReference type="CDD" id="cd01045">
    <property type="entry name" value="Ferritin_like_AB"/>
    <property type="match status" value="1"/>
</dbReference>
<comment type="caution">
    <text evidence="2">The sequence shown here is derived from an EMBL/GenBank/DDBJ whole genome shotgun (WGS) entry which is preliminary data.</text>
</comment>
<proteinExistence type="predicted"/>
<dbReference type="PANTHER" id="PTHR33531:SF7">
    <property type="entry name" value="HYPOTHETICAL MEMBRANE PROTEIN, CONSERVED"/>
    <property type="match status" value="1"/>
</dbReference>
<dbReference type="Gene3D" id="1.20.1260.10">
    <property type="match status" value="1"/>
</dbReference>
<dbReference type="GO" id="GO:0016491">
    <property type="term" value="F:oxidoreductase activity"/>
    <property type="evidence" value="ECO:0007669"/>
    <property type="project" value="InterPro"/>
</dbReference>
<dbReference type="PANTHER" id="PTHR33531">
    <property type="entry name" value="RUBRERYTHRIN SUBFAMILY"/>
    <property type="match status" value="1"/>
</dbReference>
<dbReference type="EMBL" id="LJUJ01000001">
    <property type="protein sequence ID" value="KPK64812.1"/>
    <property type="molecule type" value="Genomic_DNA"/>
</dbReference>
<dbReference type="Proteomes" id="UP000051373">
    <property type="component" value="Unassembled WGS sequence"/>
</dbReference>
<dbReference type="InterPro" id="IPR012347">
    <property type="entry name" value="Ferritin-like"/>
</dbReference>